<reference evidence="2 3" key="1">
    <citation type="submission" date="2021-03" db="EMBL/GenBank/DDBJ databases">
        <title>Sequencing the genomes of 1000 actinobacteria strains.</title>
        <authorList>
            <person name="Klenk H.-P."/>
        </authorList>
    </citation>
    <scope>NUCLEOTIDE SEQUENCE [LARGE SCALE GENOMIC DNA]</scope>
    <source>
        <strain evidence="2 3">DSM 46670</strain>
    </source>
</reference>
<feature type="chain" id="PRO_5046346809" description="DUF4232 domain-containing protein" evidence="1">
    <location>
        <begin position="25"/>
        <end position="162"/>
    </location>
</feature>
<evidence type="ECO:0000313" key="3">
    <source>
        <dbReference type="Proteomes" id="UP001519332"/>
    </source>
</evidence>
<dbReference type="Proteomes" id="UP001519332">
    <property type="component" value="Unassembled WGS sequence"/>
</dbReference>
<accession>A0ABS4U0X8</accession>
<name>A0ABS4U0X8_9PSEU</name>
<gene>
    <name evidence="2" type="ORF">JOF56_010231</name>
</gene>
<evidence type="ECO:0000256" key="1">
    <source>
        <dbReference type="SAM" id="SignalP"/>
    </source>
</evidence>
<dbReference type="Gene3D" id="2.60.40.2030">
    <property type="match status" value="1"/>
</dbReference>
<dbReference type="RefSeq" id="WP_209646542.1">
    <property type="nucleotide sequence ID" value="NZ_JAGINW010000001.1"/>
</dbReference>
<feature type="signal peptide" evidence="1">
    <location>
        <begin position="1"/>
        <end position="24"/>
    </location>
</feature>
<dbReference type="InterPro" id="IPR038081">
    <property type="entry name" value="CalX-like_sf"/>
</dbReference>
<sequence length="162" mass="17057">MRYVSLAVATLTVMAGLSPVAASATIAPCIRTVSINDVTEAEGDPLPGGQRTPPNAFTFTVSTGGCARAGGVIYSVMSTQTEPEDHSRPNGILEWESGDTAPKKINVYVYRDNHQEPTEDFSVMACPSAGVLVERSGHGKILNDDGLTLPSGPALPNYHCPQ</sequence>
<evidence type="ECO:0000313" key="2">
    <source>
        <dbReference type="EMBL" id="MBP2329846.1"/>
    </source>
</evidence>
<protein>
    <recommendedName>
        <fullName evidence="4">DUF4232 domain-containing protein</fullName>
    </recommendedName>
</protein>
<keyword evidence="1" id="KW-0732">Signal</keyword>
<proteinExistence type="predicted"/>
<dbReference type="EMBL" id="JAGINW010000001">
    <property type="protein sequence ID" value="MBP2329846.1"/>
    <property type="molecule type" value="Genomic_DNA"/>
</dbReference>
<dbReference type="SUPFAM" id="SSF141072">
    <property type="entry name" value="CalX-like"/>
    <property type="match status" value="1"/>
</dbReference>
<keyword evidence="3" id="KW-1185">Reference proteome</keyword>
<evidence type="ECO:0008006" key="4">
    <source>
        <dbReference type="Google" id="ProtNLM"/>
    </source>
</evidence>
<organism evidence="2 3">
    <name type="scientific">Kibdelosporangium banguiense</name>
    <dbReference type="NCBI Taxonomy" id="1365924"/>
    <lineage>
        <taxon>Bacteria</taxon>
        <taxon>Bacillati</taxon>
        <taxon>Actinomycetota</taxon>
        <taxon>Actinomycetes</taxon>
        <taxon>Pseudonocardiales</taxon>
        <taxon>Pseudonocardiaceae</taxon>
        <taxon>Kibdelosporangium</taxon>
    </lineage>
</organism>
<comment type="caution">
    <text evidence="2">The sequence shown here is derived from an EMBL/GenBank/DDBJ whole genome shotgun (WGS) entry which is preliminary data.</text>
</comment>